<keyword evidence="3" id="KW-1185">Reference proteome</keyword>
<dbReference type="PANTHER" id="PTHR35186:SF4">
    <property type="entry name" value="PRION-INHIBITION AND PROPAGATION HELO DOMAIN-CONTAINING PROTEIN"/>
    <property type="match status" value="1"/>
</dbReference>
<feature type="compositionally biased region" description="Polar residues" evidence="1">
    <location>
        <begin position="391"/>
        <end position="407"/>
    </location>
</feature>
<protein>
    <submittedName>
        <fullName evidence="2">Uncharacterized protein</fullName>
    </submittedName>
</protein>
<proteinExistence type="predicted"/>
<reference evidence="2" key="2">
    <citation type="submission" date="2023-06" db="EMBL/GenBank/DDBJ databases">
        <authorList>
            <consortium name="Lawrence Berkeley National Laboratory"/>
            <person name="Haridas S."/>
            <person name="Hensen N."/>
            <person name="Bonometti L."/>
            <person name="Westerberg I."/>
            <person name="Brannstrom I.O."/>
            <person name="Guillou S."/>
            <person name="Cros-Aarteil S."/>
            <person name="Calhoun S."/>
            <person name="Kuo A."/>
            <person name="Mondo S."/>
            <person name="Pangilinan J."/>
            <person name="Riley R."/>
            <person name="Labutti K."/>
            <person name="Andreopoulos B."/>
            <person name="Lipzen A."/>
            <person name="Chen C."/>
            <person name="Yanf M."/>
            <person name="Daum C."/>
            <person name="Ng V."/>
            <person name="Clum A."/>
            <person name="Steindorff A."/>
            <person name="Ohm R."/>
            <person name="Martin F."/>
            <person name="Silar P."/>
            <person name="Natvig D."/>
            <person name="Lalanne C."/>
            <person name="Gautier V."/>
            <person name="Ament-Velasquez S.L."/>
            <person name="Kruys A."/>
            <person name="Hutchinson M.I."/>
            <person name="Powell A.J."/>
            <person name="Barry K."/>
            <person name="Miller A.N."/>
            <person name="Grigoriev I.V."/>
            <person name="Debuchy R."/>
            <person name="Gladieux P."/>
            <person name="Thoren M.H."/>
            <person name="Johannesson H."/>
        </authorList>
    </citation>
    <scope>NUCLEOTIDE SEQUENCE</scope>
    <source>
        <strain evidence="2">CBS 118394</strain>
    </source>
</reference>
<evidence type="ECO:0000313" key="2">
    <source>
        <dbReference type="EMBL" id="KAK3312891.1"/>
    </source>
</evidence>
<organism evidence="2 3">
    <name type="scientific">Apodospora peruviana</name>
    <dbReference type="NCBI Taxonomy" id="516989"/>
    <lineage>
        <taxon>Eukaryota</taxon>
        <taxon>Fungi</taxon>
        <taxon>Dikarya</taxon>
        <taxon>Ascomycota</taxon>
        <taxon>Pezizomycotina</taxon>
        <taxon>Sordariomycetes</taxon>
        <taxon>Sordariomycetidae</taxon>
        <taxon>Sordariales</taxon>
        <taxon>Lasiosphaeriaceae</taxon>
        <taxon>Apodospora</taxon>
    </lineage>
</organism>
<gene>
    <name evidence="2" type="ORF">B0H66DRAFT_382704</name>
</gene>
<dbReference type="PANTHER" id="PTHR35186">
    <property type="entry name" value="ANK_REP_REGION DOMAIN-CONTAINING PROTEIN"/>
    <property type="match status" value="1"/>
</dbReference>
<sequence>MSGFEIAGVVLGAFPIFCEAASGLRGAFSDLKTWWQFEIEFEDLVSAIEREHIAFSQNLEILLSLLPIDDAVKERLLEGRDRALWLRPDIQAELRSAIQSRYYSWFVKEMESIRSALDGLHRLLCIQNGIFIFTPTGRGKSRQDMLEREMFRLRLSFLHDKDKLLDRVKDKNTALYAFLDRASHMASGTTVSPPTMIKRSNSSKAVQPVLAFQRYGTAMWKSLPIQWSCRCPGGHPFALAVGQYSSDRTDYPELCFELLVSKDTDVRVQVIPLETPMEVPQATSAKLPSQQEAVTELRTKLTIANHLRKLKWKGKNAMQTLILSTSAIETPKEPEKLRTDTLLSSLSVRRLLQHSRKKSSGSSERVASPPGLPSSMPPGARRVQFAGHDAASTNQPAVSNAPKTPSQDRGPITNLCDVLNSETLKDSKQLGYLNLDQTTRLSLHAYPPHAMTIAEMASLNLFIINTPSREARMRACLSMLTTLLVFGPTPWFSQQRRLDRCMTGNFLRAALTNPVSSTATILLPFASRDDAFLAPLGSAIDATTSTEATRAMLFNTGVFVLELMYGDKLENQPWRDEYISTKTRAANDATDLCTAMRWQKRTEEEFGYGIADAIRRCILCSFEGAPDLASRAFVQAVWEGVVKPVEDFLTAWSRGV</sequence>
<evidence type="ECO:0000256" key="1">
    <source>
        <dbReference type="SAM" id="MobiDB-lite"/>
    </source>
</evidence>
<name>A0AAE0HVU7_9PEZI</name>
<dbReference type="Proteomes" id="UP001283341">
    <property type="component" value="Unassembled WGS sequence"/>
</dbReference>
<dbReference type="AlphaFoldDB" id="A0AAE0HVU7"/>
<dbReference type="EMBL" id="JAUEDM010000008">
    <property type="protein sequence ID" value="KAK3312891.1"/>
    <property type="molecule type" value="Genomic_DNA"/>
</dbReference>
<reference evidence="2" key="1">
    <citation type="journal article" date="2023" name="Mol. Phylogenet. Evol.">
        <title>Genome-scale phylogeny and comparative genomics of the fungal order Sordariales.</title>
        <authorList>
            <person name="Hensen N."/>
            <person name="Bonometti L."/>
            <person name="Westerberg I."/>
            <person name="Brannstrom I.O."/>
            <person name="Guillou S."/>
            <person name="Cros-Aarteil S."/>
            <person name="Calhoun S."/>
            <person name="Haridas S."/>
            <person name="Kuo A."/>
            <person name="Mondo S."/>
            <person name="Pangilinan J."/>
            <person name="Riley R."/>
            <person name="LaButti K."/>
            <person name="Andreopoulos B."/>
            <person name="Lipzen A."/>
            <person name="Chen C."/>
            <person name="Yan M."/>
            <person name="Daum C."/>
            <person name="Ng V."/>
            <person name="Clum A."/>
            <person name="Steindorff A."/>
            <person name="Ohm R.A."/>
            <person name="Martin F."/>
            <person name="Silar P."/>
            <person name="Natvig D.O."/>
            <person name="Lalanne C."/>
            <person name="Gautier V."/>
            <person name="Ament-Velasquez S.L."/>
            <person name="Kruys A."/>
            <person name="Hutchinson M.I."/>
            <person name="Powell A.J."/>
            <person name="Barry K."/>
            <person name="Miller A.N."/>
            <person name="Grigoriev I.V."/>
            <person name="Debuchy R."/>
            <person name="Gladieux P."/>
            <person name="Hiltunen Thoren M."/>
            <person name="Johannesson H."/>
        </authorList>
    </citation>
    <scope>NUCLEOTIDE SEQUENCE</scope>
    <source>
        <strain evidence="2">CBS 118394</strain>
    </source>
</reference>
<evidence type="ECO:0000313" key="3">
    <source>
        <dbReference type="Proteomes" id="UP001283341"/>
    </source>
</evidence>
<comment type="caution">
    <text evidence="2">The sequence shown here is derived from an EMBL/GenBank/DDBJ whole genome shotgun (WGS) entry which is preliminary data.</text>
</comment>
<accession>A0AAE0HVU7</accession>
<feature type="region of interest" description="Disordered" evidence="1">
    <location>
        <begin position="352"/>
        <end position="414"/>
    </location>
</feature>